<dbReference type="VEuPathDB" id="FungiDB:CPAG_08051"/>
<dbReference type="AlphaFoldDB" id="A0A0J6FQK4"/>
<organism evidence="1 2">
    <name type="scientific">Coccidioides posadasii RMSCC 3488</name>
    <dbReference type="NCBI Taxonomy" id="454284"/>
    <lineage>
        <taxon>Eukaryota</taxon>
        <taxon>Fungi</taxon>
        <taxon>Dikarya</taxon>
        <taxon>Ascomycota</taxon>
        <taxon>Pezizomycotina</taxon>
        <taxon>Eurotiomycetes</taxon>
        <taxon>Eurotiomycetidae</taxon>
        <taxon>Onygenales</taxon>
        <taxon>Onygenaceae</taxon>
        <taxon>Coccidioides</taxon>
    </lineage>
</organism>
<gene>
    <name evidence="1" type="ORF">CPAG_08051</name>
</gene>
<proteinExistence type="predicted"/>
<dbReference type="EMBL" id="DS268113">
    <property type="protein sequence ID" value="KMM71750.1"/>
    <property type="molecule type" value="Genomic_DNA"/>
</dbReference>
<evidence type="ECO:0000313" key="1">
    <source>
        <dbReference type="EMBL" id="KMM71750.1"/>
    </source>
</evidence>
<protein>
    <submittedName>
        <fullName evidence="1">Uncharacterized protein</fullName>
    </submittedName>
</protein>
<dbReference type="Proteomes" id="UP000054567">
    <property type="component" value="Unassembled WGS sequence"/>
</dbReference>
<accession>A0A0J6FQK4</accession>
<reference evidence="1 2" key="1">
    <citation type="submission" date="2007-06" db="EMBL/GenBank/DDBJ databases">
        <title>The Genome Sequence of Coccidioides posadasii RMSCC_3488.</title>
        <authorList>
            <consortium name="Coccidioides Genome Resources Consortium"/>
            <consortium name="The Broad Institute Genome Sequencing Platform"/>
            <person name="Henn M.R."/>
            <person name="Sykes S."/>
            <person name="Young S."/>
            <person name="Jaffe D."/>
            <person name="Berlin A."/>
            <person name="Alvarez P."/>
            <person name="Butler J."/>
            <person name="Gnerre S."/>
            <person name="Grabherr M."/>
            <person name="Mauceli E."/>
            <person name="Brockman W."/>
            <person name="Kodira C."/>
            <person name="Alvarado L."/>
            <person name="Zeng Q."/>
            <person name="Crawford M."/>
            <person name="Antoine C."/>
            <person name="Devon K."/>
            <person name="Galgiani J."/>
            <person name="Orsborn K."/>
            <person name="Lewis M.L."/>
            <person name="Nusbaum C."/>
            <person name="Galagan J."/>
            <person name="Birren B."/>
        </authorList>
    </citation>
    <scope>NUCLEOTIDE SEQUENCE [LARGE SCALE GENOMIC DNA]</scope>
    <source>
        <strain evidence="1 2">RMSCC 3488</strain>
    </source>
</reference>
<name>A0A0J6FQK4_COCPO</name>
<reference evidence="2" key="3">
    <citation type="journal article" date="2010" name="Genome Res.">
        <title>Population genomic sequencing of Coccidioides fungi reveals recent hybridization and transposon control.</title>
        <authorList>
            <person name="Neafsey D.E."/>
            <person name="Barker B.M."/>
            <person name="Sharpton T.J."/>
            <person name="Stajich J.E."/>
            <person name="Park D.J."/>
            <person name="Whiston E."/>
            <person name="Hung C.-Y."/>
            <person name="McMahan C."/>
            <person name="White J."/>
            <person name="Sykes S."/>
            <person name="Heiman D."/>
            <person name="Young S."/>
            <person name="Zeng Q."/>
            <person name="Abouelleil A."/>
            <person name="Aftuck L."/>
            <person name="Bessette D."/>
            <person name="Brown A."/>
            <person name="FitzGerald M."/>
            <person name="Lui A."/>
            <person name="Macdonald J.P."/>
            <person name="Priest M."/>
            <person name="Orbach M.J."/>
            <person name="Galgiani J.N."/>
            <person name="Kirkland T.N."/>
            <person name="Cole G.T."/>
            <person name="Birren B.W."/>
            <person name="Henn M.R."/>
            <person name="Taylor J.W."/>
            <person name="Rounsley S.D."/>
        </authorList>
    </citation>
    <scope>NUCLEOTIDE SEQUENCE [LARGE SCALE GENOMIC DNA]</scope>
    <source>
        <strain evidence="2">RMSCC 3488</strain>
    </source>
</reference>
<reference evidence="2" key="2">
    <citation type="journal article" date="2009" name="Genome Res.">
        <title>Comparative genomic analyses of the human fungal pathogens Coccidioides and their relatives.</title>
        <authorList>
            <person name="Sharpton T.J."/>
            <person name="Stajich J.E."/>
            <person name="Rounsley S.D."/>
            <person name="Gardner M.J."/>
            <person name="Wortman J.R."/>
            <person name="Jordar V.S."/>
            <person name="Maiti R."/>
            <person name="Kodira C.D."/>
            <person name="Neafsey D.E."/>
            <person name="Zeng Q."/>
            <person name="Hung C.-Y."/>
            <person name="McMahan C."/>
            <person name="Muszewska A."/>
            <person name="Grynberg M."/>
            <person name="Mandel M.A."/>
            <person name="Kellner E.M."/>
            <person name="Barker B.M."/>
            <person name="Galgiani J.N."/>
            <person name="Orbach M.J."/>
            <person name="Kirkland T.N."/>
            <person name="Cole G.T."/>
            <person name="Henn M.R."/>
            <person name="Birren B.W."/>
            <person name="Taylor J.W."/>
        </authorList>
    </citation>
    <scope>NUCLEOTIDE SEQUENCE [LARGE SCALE GENOMIC DNA]</scope>
    <source>
        <strain evidence="2">RMSCC 3488</strain>
    </source>
</reference>
<evidence type="ECO:0000313" key="2">
    <source>
        <dbReference type="Proteomes" id="UP000054567"/>
    </source>
</evidence>
<sequence>MRSDTNTDPRRASGLEPPSLYHGLLDIQNHFIPDYPPQRESKRDGHALIIRNDFDHTTQPWQPLEPYAQHPARQGTTSYDDLRLYDFAGSFLDLVLPAVASSAESPQRCTRGSGQRSKWNAAQFVLRIRDHLPPNNDRLDGEIREVLRTDEFPDTQRLIARFDDSVNEESCGLNYPTLQAAMLEKLPRLRTFDLNLAGLHNISPSSFDSFMPDPEHFSTRALFSGKNTEFPVIAWLYIELWY</sequence>